<dbReference type="RefSeq" id="WP_092775904.1">
    <property type="nucleotide sequence ID" value="NZ_FOGI01000003.1"/>
</dbReference>
<feature type="compositionally biased region" description="Polar residues" evidence="1">
    <location>
        <begin position="1"/>
        <end position="13"/>
    </location>
</feature>
<proteinExistence type="predicted"/>
<dbReference type="InterPro" id="IPR049709">
    <property type="entry name" value="IniB-like_N"/>
</dbReference>
<evidence type="ECO:0000313" key="3">
    <source>
        <dbReference type="Proteomes" id="UP000199051"/>
    </source>
</evidence>
<dbReference type="AlphaFoldDB" id="A0A1H9PCU8"/>
<protein>
    <submittedName>
        <fullName evidence="2">Uncharacterized protein</fullName>
    </submittedName>
</protein>
<dbReference type="EMBL" id="FOGI01000003">
    <property type="protein sequence ID" value="SER46046.1"/>
    <property type="molecule type" value="Genomic_DNA"/>
</dbReference>
<name>A0A1H9PCU8_9PSEU</name>
<feature type="region of interest" description="Disordered" evidence="1">
    <location>
        <begin position="1"/>
        <end position="28"/>
    </location>
</feature>
<evidence type="ECO:0000256" key="1">
    <source>
        <dbReference type="SAM" id="MobiDB-lite"/>
    </source>
</evidence>
<reference evidence="3" key="1">
    <citation type="submission" date="2016-10" db="EMBL/GenBank/DDBJ databases">
        <authorList>
            <person name="Varghese N."/>
            <person name="Submissions S."/>
        </authorList>
    </citation>
    <scope>NUCLEOTIDE SEQUENCE [LARGE SCALE GENOMIC DNA]</scope>
    <source>
        <strain evidence="3">DSM 44260</strain>
    </source>
</reference>
<gene>
    <name evidence="2" type="ORF">SAMN04487818_103398</name>
</gene>
<dbReference type="STRING" id="155974.SAMN04487818_103398"/>
<accession>A0A1H9PCU8</accession>
<dbReference type="NCBIfam" id="NF038175">
    <property type="entry name" value="IniB_NTERM"/>
    <property type="match status" value="1"/>
</dbReference>
<keyword evidence="3" id="KW-1185">Reference proteome</keyword>
<sequence>MSSSGSGQPTQAAQPVAPSEPVAAPTDLPVESGQTLHEFVLGLISDDAARTAFAADPTGALSGAGLGAVSVQDLQDALPYVADYAPAADLHAVSQVLTSATTVTGDVDPSAAAGQLDLGSDWFSSTSALDLTDGLHAVTAGATEDLGYAADLTAHDSLVGAFALESEQVNGSGQVAVSEDGFAAAAGSDFGSVTAAANTAGAAAGVDAAGFAFGADLDVSSVDYLDASDPTAALDAVALPTVEVSAAGTGSLSSAGLTDRFDLPAIDPTGALDTDSLRGTDLTAGTVADFVSSGGELLHGSPTDLGGFLTGASPLTEVEEISEHLRATLPQPVPAPEPAQHLPVDTGALPELPELPGHLPALPGDHLPQLPGGLPQLPTDLPQLPHLPQLPVDLPHLPQLPVEVPDLPVANPLPEVASHVSHGVGGLTDGVLGGHDLPDVGGLTGDLDLGH</sequence>
<organism evidence="2 3">
    <name type="scientific">Actinokineospora terrae</name>
    <dbReference type="NCBI Taxonomy" id="155974"/>
    <lineage>
        <taxon>Bacteria</taxon>
        <taxon>Bacillati</taxon>
        <taxon>Actinomycetota</taxon>
        <taxon>Actinomycetes</taxon>
        <taxon>Pseudonocardiales</taxon>
        <taxon>Pseudonocardiaceae</taxon>
        <taxon>Actinokineospora</taxon>
    </lineage>
</organism>
<dbReference type="Proteomes" id="UP000199051">
    <property type="component" value="Unassembled WGS sequence"/>
</dbReference>
<evidence type="ECO:0000313" key="2">
    <source>
        <dbReference type="EMBL" id="SER46046.1"/>
    </source>
</evidence>